<evidence type="ECO:0000313" key="1">
    <source>
        <dbReference type="EMBL" id="ASJ53809.1"/>
    </source>
</evidence>
<evidence type="ECO:0000313" key="2">
    <source>
        <dbReference type="Proteomes" id="UP000197781"/>
    </source>
</evidence>
<protein>
    <submittedName>
        <fullName evidence="1">Uncharacterized protein</fullName>
    </submittedName>
</protein>
<dbReference type="EMBL" id="CP018145">
    <property type="protein sequence ID" value="ASJ53809.1"/>
    <property type="molecule type" value="Genomic_DNA"/>
</dbReference>
<gene>
    <name evidence="1" type="ORF">BP422_09755</name>
</gene>
<proteinExistence type="predicted"/>
<dbReference type="RefSeq" id="WP_088907600.1">
    <property type="nucleotide sequence ID" value="NZ_CP018145.1"/>
</dbReference>
<organism evidence="1 2">
    <name type="scientific">Brevibacillus formosus</name>
    <dbReference type="NCBI Taxonomy" id="54913"/>
    <lineage>
        <taxon>Bacteria</taxon>
        <taxon>Bacillati</taxon>
        <taxon>Bacillota</taxon>
        <taxon>Bacilli</taxon>
        <taxon>Bacillales</taxon>
        <taxon>Paenibacillaceae</taxon>
        <taxon>Brevibacillus</taxon>
    </lineage>
</organism>
<dbReference type="AlphaFoldDB" id="A0A220MG39"/>
<reference evidence="1 2" key="1">
    <citation type="submission" date="2016-11" db="EMBL/GenBank/DDBJ databases">
        <authorList>
            <person name="Jaros S."/>
            <person name="Januszkiewicz K."/>
            <person name="Wedrychowicz H."/>
        </authorList>
    </citation>
    <scope>NUCLEOTIDE SEQUENCE [LARGE SCALE GENOMIC DNA]</scope>
    <source>
        <strain evidence="1 2">NF2</strain>
    </source>
</reference>
<sequence length="83" mass="9697">MNWPEFLGKRAVGTEEFKRKFSQFTGEPVRDEDIKKRNSTLLFYKNNLGHSDIPSFVYTNVSAIGYNDKGKLMVYIQDKEEDN</sequence>
<dbReference type="Proteomes" id="UP000197781">
    <property type="component" value="Chromosome"/>
</dbReference>
<name>A0A220MG39_9BACL</name>
<accession>A0A220MG39</accession>
<dbReference type="KEGG" id="bfm:BP422_09755"/>